<dbReference type="EMBL" id="DSMV01000130">
    <property type="protein sequence ID" value="HDW51521.1"/>
    <property type="molecule type" value="Genomic_DNA"/>
</dbReference>
<dbReference type="AlphaFoldDB" id="A0A7C1F7T2"/>
<evidence type="ECO:0000313" key="1">
    <source>
        <dbReference type="EMBL" id="HDW51521.1"/>
    </source>
</evidence>
<name>A0A7C1F7T2_9THEO</name>
<organism evidence="1">
    <name type="scientific">Ammonifex degensii</name>
    <dbReference type="NCBI Taxonomy" id="42838"/>
    <lineage>
        <taxon>Bacteria</taxon>
        <taxon>Bacillati</taxon>
        <taxon>Bacillota</taxon>
        <taxon>Clostridia</taxon>
        <taxon>Thermoanaerobacterales</taxon>
        <taxon>Thermoanaerobacteraceae</taxon>
        <taxon>Ammonifex</taxon>
    </lineage>
</organism>
<comment type="caution">
    <text evidence="1">The sequence shown here is derived from an EMBL/GenBank/DDBJ whole genome shotgun (WGS) entry which is preliminary data.</text>
</comment>
<reference evidence="1" key="1">
    <citation type="journal article" date="2020" name="mSystems">
        <title>Genome- and Community-Level Interaction Insights into Carbon Utilization and Element Cycling Functions of Hydrothermarchaeota in Hydrothermal Sediment.</title>
        <authorList>
            <person name="Zhou Z."/>
            <person name="Liu Y."/>
            <person name="Xu W."/>
            <person name="Pan J."/>
            <person name="Luo Z.H."/>
            <person name="Li M."/>
        </authorList>
    </citation>
    <scope>NUCLEOTIDE SEQUENCE [LARGE SCALE GENOMIC DNA]</scope>
    <source>
        <strain evidence="1">SpSt-301</strain>
    </source>
</reference>
<protein>
    <recommendedName>
        <fullName evidence="2">Holliday junction resolvase</fullName>
    </recommendedName>
</protein>
<proteinExistence type="predicted"/>
<evidence type="ECO:0008006" key="2">
    <source>
        <dbReference type="Google" id="ProtNLM"/>
    </source>
</evidence>
<accession>A0A7C1F7T2</accession>
<sequence length="107" mass="12372">MPGGKAPKRKGDAAEREICKLLGGERTYWQPGREKKPDTIDVPYLGHGEVKRRKRFDMLYAWLEGVDFVALRADRKPWLVILRAEDVKQLIDEMDELKRIVRAIGPN</sequence>
<gene>
    <name evidence="1" type="ORF">ENQ35_02090</name>
</gene>